<protein>
    <submittedName>
        <fullName evidence="2">Uncharacterized protein</fullName>
    </submittedName>
</protein>
<gene>
    <name evidence="2" type="ORF">NCTC12126_03755</name>
</gene>
<evidence type="ECO:0000313" key="2">
    <source>
        <dbReference type="EMBL" id="VFS38492.1"/>
    </source>
</evidence>
<keyword evidence="1" id="KW-0812">Transmembrane</keyword>
<dbReference type="AlphaFoldDB" id="A0A484YQI7"/>
<keyword evidence="1" id="KW-1133">Transmembrane helix</keyword>
<feature type="transmembrane region" description="Helical" evidence="1">
    <location>
        <begin position="12"/>
        <end position="33"/>
    </location>
</feature>
<organism evidence="2 3">
    <name type="scientific">Enterobacter cancerogenus</name>
    <dbReference type="NCBI Taxonomy" id="69218"/>
    <lineage>
        <taxon>Bacteria</taxon>
        <taxon>Pseudomonadati</taxon>
        <taxon>Pseudomonadota</taxon>
        <taxon>Gammaproteobacteria</taxon>
        <taxon>Enterobacterales</taxon>
        <taxon>Enterobacteriaceae</taxon>
        <taxon>Enterobacter</taxon>
        <taxon>Enterobacter cloacae complex</taxon>
    </lineage>
</organism>
<reference evidence="2 3" key="1">
    <citation type="submission" date="2019-03" db="EMBL/GenBank/DDBJ databases">
        <authorList>
            <consortium name="Pathogen Informatics"/>
        </authorList>
    </citation>
    <scope>NUCLEOTIDE SEQUENCE [LARGE SCALE GENOMIC DNA]</scope>
    <source>
        <strain evidence="2 3">NCTC12126</strain>
    </source>
</reference>
<dbReference type="Proteomes" id="UP000351155">
    <property type="component" value="Unassembled WGS sequence"/>
</dbReference>
<name>A0A484YQI7_9ENTR</name>
<sequence>MEQNITVRKRNNFGIAGALVTSAGFKISLPLFLGNGHRREG</sequence>
<evidence type="ECO:0000256" key="1">
    <source>
        <dbReference type="SAM" id="Phobius"/>
    </source>
</evidence>
<dbReference type="EMBL" id="CAADIW010000037">
    <property type="protein sequence ID" value="VFS38492.1"/>
    <property type="molecule type" value="Genomic_DNA"/>
</dbReference>
<proteinExistence type="predicted"/>
<evidence type="ECO:0000313" key="3">
    <source>
        <dbReference type="Proteomes" id="UP000351155"/>
    </source>
</evidence>
<accession>A0A484YQI7</accession>
<keyword evidence="1" id="KW-0472">Membrane</keyword>